<dbReference type="RefSeq" id="WP_245218825.1">
    <property type="nucleotide sequence ID" value="NZ_JAGGJP010000011.1"/>
</dbReference>
<reference evidence="2" key="1">
    <citation type="journal article" date="2019" name="Int. J. Syst. Evol. Microbiol.">
        <title>The Global Catalogue of Microorganisms (GCM) 10K type strain sequencing project: providing services to taxonomists for standard genome sequencing and annotation.</title>
        <authorList>
            <consortium name="The Broad Institute Genomics Platform"/>
            <consortium name="The Broad Institute Genome Sequencing Center for Infectious Disease"/>
            <person name="Wu L."/>
            <person name="Ma J."/>
        </authorList>
    </citation>
    <scope>NUCLEOTIDE SEQUENCE [LARGE SCALE GENOMIC DNA]</scope>
    <source>
        <strain evidence="2">KACC 11588</strain>
    </source>
</reference>
<keyword evidence="2" id="KW-1185">Reference proteome</keyword>
<proteinExistence type="predicted"/>
<gene>
    <name evidence="1" type="ORF">ACFPOC_10460</name>
</gene>
<dbReference type="EMBL" id="JBHSNA010000008">
    <property type="protein sequence ID" value="MFC5566832.1"/>
    <property type="molecule type" value="Genomic_DNA"/>
</dbReference>
<sequence length="51" mass="5545">MKDFVAGLDFEKFRAQAEAATTREQCPSAVDIEKNIPIYDGAGITESIAPE</sequence>
<comment type="caution">
    <text evidence="1">The sequence shown here is derived from an EMBL/GenBank/DDBJ whole genome shotgun (WGS) entry which is preliminary data.</text>
</comment>
<protein>
    <submittedName>
        <fullName evidence="1">Uncharacterized protein</fullName>
    </submittedName>
</protein>
<organism evidence="1 2">
    <name type="scientific">Rubellimicrobium aerolatum</name>
    <dbReference type="NCBI Taxonomy" id="490979"/>
    <lineage>
        <taxon>Bacteria</taxon>
        <taxon>Pseudomonadati</taxon>
        <taxon>Pseudomonadota</taxon>
        <taxon>Alphaproteobacteria</taxon>
        <taxon>Rhodobacterales</taxon>
        <taxon>Roseobacteraceae</taxon>
        <taxon>Rubellimicrobium</taxon>
    </lineage>
</organism>
<accession>A0ABW0SDE6</accession>
<evidence type="ECO:0000313" key="1">
    <source>
        <dbReference type="EMBL" id="MFC5566832.1"/>
    </source>
</evidence>
<name>A0ABW0SDE6_9RHOB</name>
<dbReference type="Proteomes" id="UP001596056">
    <property type="component" value="Unassembled WGS sequence"/>
</dbReference>
<evidence type="ECO:0000313" key="2">
    <source>
        <dbReference type="Proteomes" id="UP001596056"/>
    </source>
</evidence>